<dbReference type="EMBL" id="CP095073">
    <property type="protein sequence ID" value="UOQ44361.1"/>
    <property type="molecule type" value="Genomic_DNA"/>
</dbReference>
<evidence type="ECO:0000313" key="3">
    <source>
        <dbReference type="Proteomes" id="UP000831787"/>
    </source>
</evidence>
<dbReference type="Pfam" id="PF07993">
    <property type="entry name" value="NAD_binding_4"/>
    <property type="match status" value="1"/>
</dbReference>
<dbReference type="PANTHER" id="PTHR11011:SF45">
    <property type="entry name" value="FATTY ACYL-COA REDUCTASE CG8306-RELATED"/>
    <property type="match status" value="1"/>
</dbReference>
<proteinExistence type="predicted"/>
<protein>
    <submittedName>
        <fullName evidence="2">SDR family oxidoreductase</fullName>
    </submittedName>
</protein>
<dbReference type="Proteomes" id="UP000831787">
    <property type="component" value="Chromosome"/>
</dbReference>
<dbReference type="RefSeq" id="WP_244710256.1">
    <property type="nucleotide sequence ID" value="NZ_CP095073.1"/>
</dbReference>
<keyword evidence="3" id="KW-1185">Reference proteome</keyword>
<sequence length="364" mass="41978">MANTYLFTGFPGFLASSLLKEMHHQSFPIERVYLLHLPIMKQQAHRQLQQLKESGINAGDIQLLEGDITKPDLGLDSNTSQSLKQEITHFFHLAALYDLAVPLSSAWKVNVKGTRMVNQWLHSCLSLQRYIYFSTAFVSGQREGIIYEEELTHEQGFKNHYEYTKYIAEQLVTQAQRELPTTIIRPGITVGHSRSGETLKFDGPYFILNMLGKLNKLPFVPHIGNSRAKINLVPYNYVVEATLHLAHFAEGLNKTYHLTDPNPYPAQDIYEMFSNELNNKEPHLTLPVPIASTALQLKWIRKWMGVQREAVSYFLCESEYDCTHTLYDLRKTDIRCPDFASYASHLVDYYKQHRDKKEKHVSIV</sequence>
<organism evidence="2 3">
    <name type="scientific">Halobacillus salinarum</name>
    <dbReference type="NCBI Taxonomy" id="2932257"/>
    <lineage>
        <taxon>Bacteria</taxon>
        <taxon>Bacillati</taxon>
        <taxon>Bacillota</taxon>
        <taxon>Bacilli</taxon>
        <taxon>Bacillales</taxon>
        <taxon>Bacillaceae</taxon>
        <taxon>Halobacillus</taxon>
    </lineage>
</organism>
<feature type="domain" description="Thioester reductase (TE)" evidence="1">
    <location>
        <begin position="8"/>
        <end position="241"/>
    </location>
</feature>
<dbReference type="PANTHER" id="PTHR11011">
    <property type="entry name" value="MALE STERILITY PROTEIN 2-RELATED"/>
    <property type="match status" value="1"/>
</dbReference>
<accession>A0ABY4EIP8</accession>
<dbReference type="InterPro" id="IPR036291">
    <property type="entry name" value="NAD(P)-bd_dom_sf"/>
</dbReference>
<dbReference type="SUPFAM" id="SSF51735">
    <property type="entry name" value="NAD(P)-binding Rossmann-fold domains"/>
    <property type="match status" value="1"/>
</dbReference>
<evidence type="ECO:0000259" key="1">
    <source>
        <dbReference type="Pfam" id="PF07993"/>
    </source>
</evidence>
<reference evidence="2 3" key="1">
    <citation type="submission" date="2022-04" db="EMBL/GenBank/DDBJ databases">
        <title>Halobacillus sp. isolated from saltern.</title>
        <authorList>
            <person name="Won M."/>
            <person name="Lee C.-M."/>
            <person name="Woen H.-Y."/>
            <person name="Kwon S.-W."/>
        </authorList>
    </citation>
    <scope>NUCLEOTIDE SEQUENCE [LARGE SCALE GENOMIC DNA]</scope>
    <source>
        <strain evidence="2 3">SSBR10-3</strain>
    </source>
</reference>
<dbReference type="Gene3D" id="3.40.50.720">
    <property type="entry name" value="NAD(P)-binding Rossmann-like Domain"/>
    <property type="match status" value="1"/>
</dbReference>
<dbReference type="InterPro" id="IPR013120">
    <property type="entry name" value="FAR_NAD-bd"/>
</dbReference>
<name>A0ABY4EIP8_9BACI</name>
<dbReference type="InterPro" id="IPR026055">
    <property type="entry name" value="FAR"/>
</dbReference>
<gene>
    <name evidence="2" type="ORF">MUN89_21475</name>
</gene>
<evidence type="ECO:0000313" key="2">
    <source>
        <dbReference type="EMBL" id="UOQ44361.1"/>
    </source>
</evidence>
<dbReference type="CDD" id="cd05263">
    <property type="entry name" value="MupV_like_SDR_e"/>
    <property type="match status" value="1"/>
</dbReference>